<accession>A0A7C9DQT5</accession>
<keyword evidence="1" id="KW-0472">Membrane</keyword>
<keyword evidence="1" id="KW-0812">Transmembrane</keyword>
<evidence type="ECO:0000313" key="2">
    <source>
        <dbReference type="EMBL" id="MBA4648902.1"/>
    </source>
</evidence>
<reference evidence="2" key="2">
    <citation type="submission" date="2020-07" db="EMBL/GenBank/DDBJ databases">
        <authorList>
            <person name="Vera ALvarez R."/>
            <person name="Arias-Moreno D.M."/>
            <person name="Jimenez-Jacinto V."/>
            <person name="Jimenez-Bremont J.F."/>
            <person name="Swaminathan K."/>
            <person name="Moose S.P."/>
            <person name="Guerrero-Gonzalez M.L."/>
            <person name="Marino-Ramirez L."/>
            <person name="Landsman D."/>
            <person name="Rodriguez-Kessler M."/>
            <person name="Delgado-Sanchez P."/>
        </authorList>
    </citation>
    <scope>NUCLEOTIDE SEQUENCE</scope>
    <source>
        <tissue evidence="2">Cladode</tissue>
    </source>
</reference>
<dbReference type="AlphaFoldDB" id="A0A7C9DQT5"/>
<keyword evidence="1" id="KW-1133">Transmembrane helix</keyword>
<sequence length="139" mass="14555">MPSTAATNIQTTSPIFEEIMYLMNCFVLLYIALPSATAATMVAKLSSANTISEALLATAVPEPIAMPISAFFNAGASFTPSPVIATTSFWFCKASTSILLCDGSTLVKIAMRCNANVFCNAGSSSNSVAVKECPIKSPR</sequence>
<organism evidence="2">
    <name type="scientific">Opuntia streptacantha</name>
    <name type="common">Prickly pear cactus</name>
    <name type="synonym">Opuntia cardona</name>
    <dbReference type="NCBI Taxonomy" id="393608"/>
    <lineage>
        <taxon>Eukaryota</taxon>
        <taxon>Viridiplantae</taxon>
        <taxon>Streptophyta</taxon>
        <taxon>Embryophyta</taxon>
        <taxon>Tracheophyta</taxon>
        <taxon>Spermatophyta</taxon>
        <taxon>Magnoliopsida</taxon>
        <taxon>eudicotyledons</taxon>
        <taxon>Gunneridae</taxon>
        <taxon>Pentapetalae</taxon>
        <taxon>Caryophyllales</taxon>
        <taxon>Cactineae</taxon>
        <taxon>Cactaceae</taxon>
        <taxon>Opuntioideae</taxon>
        <taxon>Opuntia</taxon>
    </lineage>
</organism>
<proteinExistence type="predicted"/>
<name>A0A7C9DQT5_OPUST</name>
<protein>
    <submittedName>
        <fullName evidence="2">Uncharacterized protein</fullName>
    </submittedName>
</protein>
<evidence type="ECO:0000256" key="1">
    <source>
        <dbReference type="SAM" id="Phobius"/>
    </source>
</evidence>
<reference evidence="2" key="1">
    <citation type="journal article" date="2013" name="J. Plant Res.">
        <title>Effect of fungi and light on seed germination of three Opuntia species from semiarid lands of central Mexico.</title>
        <authorList>
            <person name="Delgado-Sanchez P."/>
            <person name="Jimenez-Bremont J.F."/>
            <person name="Guerrero-Gonzalez Mde L."/>
            <person name="Flores J."/>
        </authorList>
    </citation>
    <scope>NUCLEOTIDE SEQUENCE</scope>
    <source>
        <tissue evidence="2">Cladode</tissue>
    </source>
</reference>
<dbReference type="EMBL" id="GISG01157643">
    <property type="protein sequence ID" value="MBA4648902.1"/>
    <property type="molecule type" value="Transcribed_RNA"/>
</dbReference>
<feature type="transmembrane region" description="Helical" evidence="1">
    <location>
        <begin position="20"/>
        <end position="43"/>
    </location>
</feature>